<keyword evidence="15 19" id="KW-0233">DNA recombination</keyword>
<protein>
    <recommendedName>
        <fullName evidence="6 19">Non-structural maintenance of chromosomes element 1 homolog</fullName>
        <ecNumber evidence="5 19">2.3.2.27</ecNumber>
    </recommendedName>
</protein>
<evidence type="ECO:0000256" key="16">
    <source>
        <dbReference type="ARBA" id="ARBA00023204"/>
    </source>
</evidence>
<keyword evidence="17 19" id="KW-0539">Nucleus</keyword>
<comment type="subunit">
    <text evidence="19">Component of the Smc5-Smc6 complex.</text>
</comment>
<dbReference type="SUPFAM" id="SSF57850">
    <property type="entry name" value="RING/U-box"/>
    <property type="match status" value="1"/>
</dbReference>
<keyword evidence="14" id="KW-0832">Ubl conjugation</keyword>
<keyword evidence="23" id="KW-1185">Reference proteome</keyword>
<dbReference type="InterPro" id="IPR001841">
    <property type="entry name" value="Znf_RING"/>
</dbReference>
<name>A0A182NM98_9DIPT</name>
<evidence type="ECO:0000259" key="21">
    <source>
        <dbReference type="PROSITE" id="PS50089"/>
    </source>
</evidence>
<dbReference type="Pfam" id="PF07574">
    <property type="entry name" value="SMC_Nse1"/>
    <property type="match status" value="1"/>
</dbReference>
<dbReference type="InterPro" id="IPR013083">
    <property type="entry name" value="Znf_RING/FYVE/PHD"/>
</dbReference>
<evidence type="ECO:0000259" key="20">
    <source>
        <dbReference type="PROSITE" id="PS50081"/>
    </source>
</evidence>
<comment type="similarity">
    <text evidence="4 19">Belongs to the NSE1 family.</text>
</comment>
<dbReference type="PANTHER" id="PTHR20973:SF0">
    <property type="entry name" value="NON-STRUCTURAL MAINTENANCE OF CHROMOSOMES ELEMENT 1 HOMOLOG"/>
    <property type="match status" value="1"/>
</dbReference>
<keyword evidence="8 19" id="KW-0808">Transferase</keyword>
<dbReference type="PROSITE" id="PS50089">
    <property type="entry name" value="ZF_RING_2"/>
    <property type="match status" value="1"/>
</dbReference>
<evidence type="ECO:0000256" key="8">
    <source>
        <dbReference type="ARBA" id="ARBA00022679"/>
    </source>
</evidence>
<evidence type="ECO:0000256" key="6">
    <source>
        <dbReference type="ARBA" id="ARBA00019422"/>
    </source>
</evidence>
<keyword evidence="12 19" id="KW-0833">Ubl conjugation pathway</keyword>
<evidence type="ECO:0000256" key="11">
    <source>
        <dbReference type="ARBA" id="ARBA00022771"/>
    </source>
</evidence>
<dbReference type="Pfam" id="PF08746">
    <property type="entry name" value="zf-RING-like"/>
    <property type="match status" value="1"/>
</dbReference>
<evidence type="ECO:0000256" key="10">
    <source>
        <dbReference type="ARBA" id="ARBA00022763"/>
    </source>
</evidence>
<evidence type="ECO:0000256" key="9">
    <source>
        <dbReference type="ARBA" id="ARBA00022723"/>
    </source>
</evidence>
<accession>A0A182NM98</accession>
<comment type="catalytic activity">
    <reaction evidence="1 19">
        <text>S-ubiquitinyl-[E2 ubiquitin-conjugating enzyme]-L-cysteine + [acceptor protein]-L-lysine = [E2 ubiquitin-conjugating enzyme]-L-cysteine + N(6)-ubiquitinyl-[acceptor protein]-L-lysine.</text>
        <dbReference type="EC" id="2.3.2.27"/>
    </reaction>
</comment>
<dbReference type="AlphaFoldDB" id="A0A182NM98"/>
<evidence type="ECO:0000256" key="13">
    <source>
        <dbReference type="ARBA" id="ARBA00022833"/>
    </source>
</evidence>
<evidence type="ECO:0000256" key="15">
    <source>
        <dbReference type="ARBA" id="ARBA00023172"/>
    </source>
</evidence>
<comment type="subcellular location">
    <subcellularLocation>
        <location evidence="3">Chromosome</location>
    </subcellularLocation>
    <subcellularLocation>
        <location evidence="2 19">Nucleus</location>
    </subcellularLocation>
</comment>
<dbReference type="GO" id="GO:0000724">
    <property type="term" value="P:double-strand break repair via homologous recombination"/>
    <property type="evidence" value="ECO:0007669"/>
    <property type="project" value="TreeGrafter"/>
</dbReference>
<keyword evidence="11 18" id="KW-0863">Zinc-finger</keyword>
<keyword evidence="7" id="KW-0158">Chromosome</keyword>
<keyword evidence="10 19" id="KW-0227">DNA damage</keyword>
<evidence type="ECO:0000256" key="3">
    <source>
        <dbReference type="ARBA" id="ARBA00004286"/>
    </source>
</evidence>
<keyword evidence="9 19" id="KW-0479">Metal-binding</keyword>
<reference evidence="22" key="2">
    <citation type="submission" date="2020-05" db="UniProtKB">
        <authorList>
            <consortium name="EnsemblMetazoa"/>
        </authorList>
    </citation>
    <scope>IDENTIFICATION</scope>
    <source>
        <strain evidence="22">WRAIR2</strain>
    </source>
</reference>
<evidence type="ECO:0000256" key="1">
    <source>
        <dbReference type="ARBA" id="ARBA00000900"/>
    </source>
</evidence>
<evidence type="ECO:0000256" key="14">
    <source>
        <dbReference type="ARBA" id="ARBA00022843"/>
    </source>
</evidence>
<dbReference type="GO" id="GO:0030915">
    <property type="term" value="C:Smc5-Smc6 complex"/>
    <property type="evidence" value="ECO:0007669"/>
    <property type="project" value="UniProtKB-UniRule"/>
</dbReference>
<dbReference type="InterPro" id="IPR002219">
    <property type="entry name" value="PKC_DAG/PE"/>
</dbReference>
<evidence type="ECO:0000256" key="5">
    <source>
        <dbReference type="ARBA" id="ARBA00012483"/>
    </source>
</evidence>
<evidence type="ECO:0000256" key="18">
    <source>
        <dbReference type="PROSITE-ProRule" id="PRU00175"/>
    </source>
</evidence>
<dbReference type="Gene3D" id="3.30.40.10">
    <property type="entry name" value="Zinc/RING finger domain, C3HC4 (zinc finger)"/>
    <property type="match status" value="1"/>
</dbReference>
<dbReference type="Proteomes" id="UP000075884">
    <property type="component" value="Unassembled WGS sequence"/>
</dbReference>
<dbReference type="VEuPathDB" id="VectorBase:ADIR008783"/>
<sequence>MKRQISTVQNYELVKKYFINSIIFLVICASNKAMSYTDVHRAFLQACSNHGTLSKQQALDILIGIYARFGDSDAIPNEDDLVNVVAKINERIYRFDQKIAYTHHEPTEMDFFVFVNLQESPIDLQQNFYTAAELHYFRVLLRELMLSEDHTLGSMVCLNLTNETAGDGMKAVAKPRAEQLLSEWEQLGYFLVLEDKCYFGPKAIVEFEKYLNKNYADVITRCCLCNVTIFYGVRCASCPQILHKDCLKKYLRRLTNCPACKQLWSVTL</sequence>
<dbReference type="PROSITE" id="PS50081">
    <property type="entry name" value="ZF_DAG_PE_2"/>
    <property type="match status" value="1"/>
</dbReference>
<dbReference type="EnsemblMetazoa" id="ADIR008783-RA">
    <property type="protein sequence ID" value="ADIR008783-PA"/>
    <property type="gene ID" value="ADIR008783"/>
</dbReference>
<dbReference type="InterPro" id="IPR014857">
    <property type="entry name" value="Nse1_RING_C4HC3-type"/>
</dbReference>
<evidence type="ECO:0000313" key="22">
    <source>
        <dbReference type="EnsemblMetazoa" id="ADIR008783-PA"/>
    </source>
</evidence>
<dbReference type="GO" id="GO:0005634">
    <property type="term" value="C:nucleus"/>
    <property type="evidence" value="ECO:0007669"/>
    <property type="project" value="UniProtKB-SubCell"/>
</dbReference>
<dbReference type="PANTHER" id="PTHR20973">
    <property type="entry name" value="NON-SMC ELEMENT 1-RELATED"/>
    <property type="match status" value="1"/>
</dbReference>
<evidence type="ECO:0000256" key="17">
    <source>
        <dbReference type="ARBA" id="ARBA00023242"/>
    </source>
</evidence>
<evidence type="ECO:0000256" key="4">
    <source>
        <dbReference type="ARBA" id="ARBA00010258"/>
    </source>
</evidence>
<dbReference type="InterPro" id="IPR036388">
    <property type="entry name" value="WH-like_DNA-bd_sf"/>
</dbReference>
<keyword evidence="16 19" id="KW-0234">DNA repair</keyword>
<evidence type="ECO:0000256" key="12">
    <source>
        <dbReference type="ARBA" id="ARBA00022786"/>
    </source>
</evidence>
<evidence type="ECO:0000313" key="23">
    <source>
        <dbReference type="Proteomes" id="UP000075884"/>
    </source>
</evidence>
<dbReference type="STRING" id="7168.A0A182NM98"/>
<feature type="domain" description="RING-type" evidence="21">
    <location>
        <begin position="222"/>
        <end position="261"/>
    </location>
</feature>
<organism evidence="22 23">
    <name type="scientific">Anopheles dirus</name>
    <dbReference type="NCBI Taxonomy" id="7168"/>
    <lineage>
        <taxon>Eukaryota</taxon>
        <taxon>Metazoa</taxon>
        <taxon>Ecdysozoa</taxon>
        <taxon>Arthropoda</taxon>
        <taxon>Hexapoda</taxon>
        <taxon>Insecta</taxon>
        <taxon>Pterygota</taxon>
        <taxon>Neoptera</taxon>
        <taxon>Endopterygota</taxon>
        <taxon>Diptera</taxon>
        <taxon>Nematocera</taxon>
        <taxon>Culicoidea</taxon>
        <taxon>Culicidae</taxon>
        <taxon>Anophelinae</taxon>
        <taxon>Anopheles</taxon>
    </lineage>
</organism>
<dbReference type="EC" id="2.3.2.27" evidence="5 19"/>
<dbReference type="GO" id="GO:0008270">
    <property type="term" value="F:zinc ion binding"/>
    <property type="evidence" value="ECO:0007669"/>
    <property type="project" value="UniProtKB-KW"/>
</dbReference>
<dbReference type="Gene3D" id="1.10.10.10">
    <property type="entry name" value="Winged helix-like DNA-binding domain superfamily/Winged helix DNA-binding domain"/>
    <property type="match status" value="1"/>
</dbReference>
<dbReference type="Gene3D" id="3.90.1150.220">
    <property type="match status" value="1"/>
</dbReference>
<proteinExistence type="inferred from homology"/>
<evidence type="ECO:0000256" key="2">
    <source>
        <dbReference type="ARBA" id="ARBA00004123"/>
    </source>
</evidence>
<evidence type="ECO:0000256" key="7">
    <source>
        <dbReference type="ARBA" id="ARBA00022454"/>
    </source>
</evidence>
<evidence type="ECO:0000256" key="19">
    <source>
        <dbReference type="RuleBase" id="RU368018"/>
    </source>
</evidence>
<feature type="domain" description="Phorbol-ester/DAG-type" evidence="20">
    <location>
        <begin position="207"/>
        <end position="257"/>
    </location>
</feature>
<keyword evidence="13 19" id="KW-0862">Zinc</keyword>
<reference evidence="23" key="1">
    <citation type="submission" date="2013-03" db="EMBL/GenBank/DDBJ databases">
        <title>The Genome Sequence of Anopheles dirus WRAIR2.</title>
        <authorList>
            <consortium name="The Broad Institute Genomics Platform"/>
            <person name="Neafsey D.E."/>
            <person name="Walton C."/>
            <person name="Walker B."/>
            <person name="Young S.K."/>
            <person name="Zeng Q."/>
            <person name="Gargeya S."/>
            <person name="Fitzgerald M."/>
            <person name="Haas B."/>
            <person name="Abouelleil A."/>
            <person name="Allen A.W."/>
            <person name="Alvarado L."/>
            <person name="Arachchi H.M."/>
            <person name="Berlin A.M."/>
            <person name="Chapman S.B."/>
            <person name="Gainer-Dewar J."/>
            <person name="Goldberg J."/>
            <person name="Griggs A."/>
            <person name="Gujja S."/>
            <person name="Hansen M."/>
            <person name="Howarth C."/>
            <person name="Imamovic A."/>
            <person name="Ireland A."/>
            <person name="Larimer J."/>
            <person name="McCowan C."/>
            <person name="Murphy C."/>
            <person name="Pearson M."/>
            <person name="Poon T.W."/>
            <person name="Priest M."/>
            <person name="Roberts A."/>
            <person name="Saif S."/>
            <person name="Shea T."/>
            <person name="Sisk P."/>
            <person name="Sykes S."/>
            <person name="Wortman J."/>
            <person name="Nusbaum C."/>
            <person name="Birren B."/>
        </authorList>
    </citation>
    <scope>NUCLEOTIDE SEQUENCE [LARGE SCALE GENOMIC DNA]</scope>
    <source>
        <strain evidence="23">WRAIR2</strain>
    </source>
</reference>
<dbReference type="InterPro" id="IPR011513">
    <property type="entry name" value="Nse1"/>
</dbReference>
<dbReference type="GO" id="GO:0061630">
    <property type="term" value="F:ubiquitin protein ligase activity"/>
    <property type="evidence" value="ECO:0007669"/>
    <property type="project" value="UniProtKB-EC"/>
</dbReference>